<reference evidence="2 3" key="1">
    <citation type="journal article" date="2024" name="J Genomics">
        <title>Draft genome sequencing and assembly of Favolaschia claudopus CIRM-BRFM 2984 isolated from oak limbs.</title>
        <authorList>
            <person name="Navarro D."/>
            <person name="Drula E."/>
            <person name="Chaduli D."/>
            <person name="Cazenave R."/>
            <person name="Ahrendt S."/>
            <person name="Wang J."/>
            <person name="Lipzen A."/>
            <person name="Daum C."/>
            <person name="Barry K."/>
            <person name="Grigoriev I.V."/>
            <person name="Favel A."/>
            <person name="Rosso M.N."/>
            <person name="Martin F."/>
        </authorList>
    </citation>
    <scope>NUCLEOTIDE SEQUENCE [LARGE SCALE GENOMIC DNA]</scope>
    <source>
        <strain evidence="2 3">CIRM-BRFM 2984</strain>
    </source>
</reference>
<evidence type="ECO:0008006" key="4">
    <source>
        <dbReference type="Google" id="ProtNLM"/>
    </source>
</evidence>
<name>A0AAW0EGW8_9AGAR</name>
<accession>A0AAW0EGW8</accession>
<dbReference type="Proteomes" id="UP001362999">
    <property type="component" value="Unassembled WGS sequence"/>
</dbReference>
<dbReference type="EMBL" id="JAWWNJ010000001">
    <property type="protein sequence ID" value="KAK7063786.1"/>
    <property type="molecule type" value="Genomic_DNA"/>
</dbReference>
<evidence type="ECO:0000256" key="1">
    <source>
        <dbReference type="SAM" id="SignalP"/>
    </source>
</evidence>
<evidence type="ECO:0000313" key="3">
    <source>
        <dbReference type="Proteomes" id="UP001362999"/>
    </source>
</evidence>
<sequence length="123" mass="13901">MGLPWEFCGCLAILPFFLGLSRSRSSSQSHHEPQAILPRLQCRCLPQLYADGEIELMTRCHSVKHLPVSVMSLRVLSVSRHFALVLNRRTSSNSRSFLQAPHNIMIIIQIYVSCLVSVHGWTS</sequence>
<dbReference type="AlphaFoldDB" id="A0AAW0EGW8"/>
<proteinExistence type="predicted"/>
<feature type="chain" id="PRO_5043979218" description="Secreted protein" evidence="1">
    <location>
        <begin position="24"/>
        <end position="123"/>
    </location>
</feature>
<gene>
    <name evidence="2" type="ORF">R3P38DRAFT_12132</name>
</gene>
<feature type="signal peptide" evidence="1">
    <location>
        <begin position="1"/>
        <end position="23"/>
    </location>
</feature>
<evidence type="ECO:0000313" key="2">
    <source>
        <dbReference type="EMBL" id="KAK7063786.1"/>
    </source>
</evidence>
<keyword evidence="3" id="KW-1185">Reference proteome</keyword>
<keyword evidence="1" id="KW-0732">Signal</keyword>
<protein>
    <recommendedName>
        <fullName evidence="4">Secreted protein</fullName>
    </recommendedName>
</protein>
<comment type="caution">
    <text evidence="2">The sequence shown here is derived from an EMBL/GenBank/DDBJ whole genome shotgun (WGS) entry which is preliminary data.</text>
</comment>
<organism evidence="2 3">
    <name type="scientific">Favolaschia claudopus</name>
    <dbReference type="NCBI Taxonomy" id="2862362"/>
    <lineage>
        <taxon>Eukaryota</taxon>
        <taxon>Fungi</taxon>
        <taxon>Dikarya</taxon>
        <taxon>Basidiomycota</taxon>
        <taxon>Agaricomycotina</taxon>
        <taxon>Agaricomycetes</taxon>
        <taxon>Agaricomycetidae</taxon>
        <taxon>Agaricales</taxon>
        <taxon>Marasmiineae</taxon>
        <taxon>Mycenaceae</taxon>
        <taxon>Favolaschia</taxon>
    </lineage>
</organism>